<reference evidence="4" key="1">
    <citation type="submission" date="2025-08" db="UniProtKB">
        <authorList>
            <consortium name="RefSeq"/>
        </authorList>
    </citation>
    <scope>IDENTIFICATION</scope>
    <source>
        <tissue evidence="4">Gonads</tissue>
    </source>
</reference>
<keyword evidence="1" id="KW-0175">Coiled coil</keyword>
<dbReference type="RefSeq" id="XP_030753125.1">
    <property type="nucleotide sequence ID" value="XM_030897265.1"/>
</dbReference>
<protein>
    <submittedName>
        <fullName evidence="4">Uncharacterized protein LOC115880137</fullName>
    </submittedName>
</protein>
<dbReference type="GeneID" id="115880137"/>
<evidence type="ECO:0000259" key="2">
    <source>
        <dbReference type="Pfam" id="PF25273"/>
    </source>
</evidence>
<keyword evidence="3" id="KW-1185">Reference proteome</keyword>
<dbReference type="Pfam" id="PF25273">
    <property type="entry name" value="DUF7869"/>
    <property type="match status" value="1"/>
</dbReference>
<organism evidence="3 4">
    <name type="scientific">Sitophilus oryzae</name>
    <name type="common">Rice weevil</name>
    <name type="synonym">Curculio oryzae</name>
    <dbReference type="NCBI Taxonomy" id="7048"/>
    <lineage>
        <taxon>Eukaryota</taxon>
        <taxon>Metazoa</taxon>
        <taxon>Ecdysozoa</taxon>
        <taxon>Arthropoda</taxon>
        <taxon>Hexapoda</taxon>
        <taxon>Insecta</taxon>
        <taxon>Pterygota</taxon>
        <taxon>Neoptera</taxon>
        <taxon>Endopterygota</taxon>
        <taxon>Coleoptera</taxon>
        <taxon>Polyphaga</taxon>
        <taxon>Cucujiformia</taxon>
        <taxon>Curculionidae</taxon>
        <taxon>Dryophthorinae</taxon>
        <taxon>Sitophilus</taxon>
    </lineage>
</organism>
<dbReference type="PANTHER" id="PTHR10773:SF19">
    <property type="match status" value="1"/>
</dbReference>
<dbReference type="OrthoDB" id="434783at2759"/>
<dbReference type="Proteomes" id="UP000504635">
    <property type="component" value="Unplaced"/>
</dbReference>
<evidence type="ECO:0000256" key="1">
    <source>
        <dbReference type="SAM" id="Coils"/>
    </source>
</evidence>
<dbReference type="PANTHER" id="PTHR10773">
    <property type="entry name" value="DNA-DIRECTED RNA POLYMERASES I, II, AND III SUBUNIT RPABC2"/>
    <property type="match status" value="1"/>
</dbReference>
<feature type="coiled-coil region" evidence="1">
    <location>
        <begin position="214"/>
        <end position="250"/>
    </location>
</feature>
<gene>
    <name evidence="4" type="primary">LOC115880137</name>
</gene>
<dbReference type="InParanoid" id="A0A6J2XQK4"/>
<proteinExistence type="predicted"/>
<dbReference type="KEGG" id="soy:115880137"/>
<dbReference type="InterPro" id="IPR057191">
    <property type="entry name" value="DUF7869"/>
</dbReference>
<sequence length="441" mass="50990">MKPPCPERGKLGCSKKFSENQRAKLFADYWGLGIFQRQRDFLGSCVEKLITNYRRITSAEARNPNRAFYLTKDDDVSKVRVRKTFLISTFGITEQTLQTVIHSKVTGSGIIAQDQRGKHGRHLKIDQEILESVIIHIKGIPRVESHYLRAQTSREFVDGGLSIAELRRHYTAGRRLNNREAANYDTYTHLFNTEFNIGFFAPRKDQRDICEAYKNASNKEKEDLETNYEIHQEEKMLSRNEKAKDKEQAEKEGSTIVLAVYDLQAVLPVPTRQTSAFFHKSRLNCYNFTISEITKDNNVCFFWHEGLAQRGAIEIGTCVLKFLEEVANDRPGCDIIFYTDNCGGQQKNRYTIGMYLYALKNYQINSITHKYLIRGHTQNEGDAVHSVIEKSLKKLKKSGLIYVPEQYVFMIRNAKKKGNSYIVKEMNFNDFIDLKRLSQEL</sequence>
<evidence type="ECO:0000313" key="3">
    <source>
        <dbReference type="Proteomes" id="UP000504635"/>
    </source>
</evidence>
<name>A0A6J2XQK4_SITOR</name>
<feature type="domain" description="DUF7869" evidence="2">
    <location>
        <begin position="300"/>
        <end position="395"/>
    </location>
</feature>
<dbReference type="AlphaFoldDB" id="A0A6J2XQK4"/>
<accession>A0A6J2XQK4</accession>
<evidence type="ECO:0000313" key="4">
    <source>
        <dbReference type="RefSeq" id="XP_030753125.1"/>
    </source>
</evidence>